<proteinExistence type="predicted"/>
<dbReference type="Pfam" id="PF00588">
    <property type="entry name" value="SpoU_methylase"/>
    <property type="match status" value="1"/>
</dbReference>
<dbReference type="CDD" id="cd18082">
    <property type="entry name" value="SpoU-like_family"/>
    <property type="match status" value="1"/>
</dbReference>
<dbReference type="Gene3D" id="3.40.1280.10">
    <property type="match status" value="1"/>
</dbReference>
<protein>
    <submittedName>
        <fullName evidence="4">TrmH family RNA methyltransferase</fullName>
    </submittedName>
</protein>
<feature type="domain" description="tRNA/rRNA methyltransferase SpoU type" evidence="3">
    <location>
        <begin position="19"/>
        <end position="162"/>
    </location>
</feature>
<organism evidence="4 5">
    <name type="scientific">Autumnicola lenta</name>
    <dbReference type="NCBI Taxonomy" id="3075593"/>
    <lineage>
        <taxon>Bacteria</taxon>
        <taxon>Pseudomonadati</taxon>
        <taxon>Bacteroidota</taxon>
        <taxon>Flavobacteriia</taxon>
        <taxon>Flavobacteriales</taxon>
        <taxon>Flavobacteriaceae</taxon>
        <taxon>Autumnicola</taxon>
    </lineage>
</organism>
<dbReference type="InterPro" id="IPR001537">
    <property type="entry name" value="SpoU_MeTrfase"/>
</dbReference>
<dbReference type="InterPro" id="IPR029028">
    <property type="entry name" value="Alpha/beta_knot_MTases"/>
</dbReference>
<dbReference type="InterPro" id="IPR029026">
    <property type="entry name" value="tRNA_m1G_MTases_N"/>
</dbReference>
<dbReference type="EMBL" id="JAVRHO010000031">
    <property type="protein sequence ID" value="MDT0648172.1"/>
    <property type="molecule type" value="Genomic_DNA"/>
</dbReference>
<keyword evidence="5" id="KW-1185">Reference proteome</keyword>
<dbReference type="GO" id="GO:0008168">
    <property type="term" value="F:methyltransferase activity"/>
    <property type="evidence" value="ECO:0007669"/>
    <property type="project" value="UniProtKB-KW"/>
</dbReference>
<evidence type="ECO:0000313" key="5">
    <source>
        <dbReference type="Proteomes" id="UP001245285"/>
    </source>
</evidence>
<evidence type="ECO:0000256" key="1">
    <source>
        <dbReference type="ARBA" id="ARBA00022603"/>
    </source>
</evidence>
<dbReference type="Proteomes" id="UP001245285">
    <property type="component" value="Unassembled WGS sequence"/>
</dbReference>
<evidence type="ECO:0000256" key="2">
    <source>
        <dbReference type="ARBA" id="ARBA00022679"/>
    </source>
</evidence>
<evidence type="ECO:0000259" key="3">
    <source>
        <dbReference type="Pfam" id="PF00588"/>
    </source>
</evidence>
<comment type="caution">
    <text evidence="4">The sequence shown here is derived from an EMBL/GenBank/DDBJ whole genome shotgun (WGS) entry which is preliminary data.</text>
</comment>
<reference evidence="4 5" key="1">
    <citation type="submission" date="2023-09" db="EMBL/GenBank/DDBJ databases">
        <authorList>
            <person name="Rey-Velasco X."/>
        </authorList>
    </citation>
    <scope>NUCLEOTIDE SEQUENCE [LARGE SCALE GENOMIC DNA]</scope>
    <source>
        <strain evidence="4 5">F260</strain>
    </source>
</reference>
<gene>
    <name evidence="4" type="ORF">RM545_15875</name>
</gene>
<dbReference type="PANTHER" id="PTHR46429:SF1">
    <property type="entry name" value="23S RRNA (GUANOSINE-2'-O-)-METHYLTRANSFERASE RLMB"/>
    <property type="match status" value="1"/>
</dbReference>
<keyword evidence="1 4" id="KW-0489">Methyltransferase</keyword>
<dbReference type="RefSeq" id="WP_311496271.1">
    <property type="nucleotide sequence ID" value="NZ_JAVRHO010000031.1"/>
</dbReference>
<keyword evidence="2" id="KW-0808">Transferase</keyword>
<dbReference type="GO" id="GO:0032259">
    <property type="term" value="P:methylation"/>
    <property type="evidence" value="ECO:0007669"/>
    <property type="project" value="UniProtKB-KW"/>
</dbReference>
<dbReference type="InterPro" id="IPR004441">
    <property type="entry name" value="rRNA_MeTrfase_TrmH"/>
</dbReference>
<accession>A0ABU3CP90</accession>
<name>A0ABU3CP90_9FLAO</name>
<dbReference type="SUPFAM" id="SSF75217">
    <property type="entry name" value="alpha/beta knot"/>
    <property type="match status" value="1"/>
</dbReference>
<sequence>MKKQLSHQQSRFNKRECPIILILDNVSGEANIGSIFRLADAFGIEKIIFCGTFPNLTSNRLKRTARNTHEYVRFEVFEQTKEAVEKYKDESYTPFALEITAESAAIESINFSEFAKISLVIGNEANGIQEEILSLCNKVFHIEMFGNNSSMNVAQATAIALYEIRKNIQL</sequence>
<evidence type="ECO:0000313" key="4">
    <source>
        <dbReference type="EMBL" id="MDT0648172.1"/>
    </source>
</evidence>
<dbReference type="PANTHER" id="PTHR46429">
    <property type="entry name" value="23S RRNA (GUANOSINE-2'-O-)-METHYLTRANSFERASE RLMB"/>
    <property type="match status" value="1"/>
</dbReference>